<proteinExistence type="predicted"/>
<reference evidence="3" key="1">
    <citation type="submission" date="2019-10" db="EMBL/GenBank/DDBJ databases">
        <authorList>
            <person name="Zhang R."/>
            <person name="Pan Y."/>
            <person name="Wang J."/>
            <person name="Ma R."/>
            <person name="Yu S."/>
        </authorList>
    </citation>
    <scope>NUCLEOTIDE SEQUENCE</scope>
    <source>
        <strain evidence="3">LA-IB0</strain>
        <tissue evidence="3">Leaf</tissue>
    </source>
</reference>
<dbReference type="InterPro" id="IPR046960">
    <property type="entry name" value="PPR_At4g14850-like_plant"/>
</dbReference>
<feature type="repeat" description="PPR" evidence="2">
    <location>
        <begin position="153"/>
        <end position="187"/>
    </location>
</feature>
<gene>
    <name evidence="3" type="ORF">BUALT_Bualt19G0120100</name>
</gene>
<comment type="caution">
    <text evidence="3">The sequence shown here is derived from an EMBL/GenBank/DDBJ whole genome shotgun (WGS) entry which is preliminary data.</text>
</comment>
<dbReference type="NCBIfam" id="TIGR00756">
    <property type="entry name" value="PPR"/>
    <property type="match status" value="2"/>
</dbReference>
<dbReference type="AlphaFoldDB" id="A0AAV6W9J9"/>
<dbReference type="Gene3D" id="1.25.40.10">
    <property type="entry name" value="Tetratricopeptide repeat domain"/>
    <property type="match status" value="2"/>
</dbReference>
<dbReference type="Pfam" id="PF13812">
    <property type="entry name" value="PPR_3"/>
    <property type="match status" value="1"/>
</dbReference>
<dbReference type="Pfam" id="PF01535">
    <property type="entry name" value="PPR"/>
    <property type="match status" value="4"/>
</dbReference>
<feature type="repeat" description="PPR" evidence="2">
    <location>
        <begin position="77"/>
        <end position="111"/>
    </location>
</feature>
<name>A0AAV6W9J9_9LAMI</name>
<evidence type="ECO:0008006" key="5">
    <source>
        <dbReference type="Google" id="ProtNLM"/>
    </source>
</evidence>
<organism evidence="3 4">
    <name type="scientific">Buddleja alternifolia</name>
    <dbReference type="NCBI Taxonomy" id="168488"/>
    <lineage>
        <taxon>Eukaryota</taxon>
        <taxon>Viridiplantae</taxon>
        <taxon>Streptophyta</taxon>
        <taxon>Embryophyta</taxon>
        <taxon>Tracheophyta</taxon>
        <taxon>Spermatophyta</taxon>
        <taxon>Magnoliopsida</taxon>
        <taxon>eudicotyledons</taxon>
        <taxon>Gunneridae</taxon>
        <taxon>Pentapetalae</taxon>
        <taxon>asterids</taxon>
        <taxon>lamiids</taxon>
        <taxon>Lamiales</taxon>
        <taxon>Scrophulariaceae</taxon>
        <taxon>Buddlejeae</taxon>
        <taxon>Buddleja</taxon>
    </lineage>
</organism>
<dbReference type="GO" id="GO:0009451">
    <property type="term" value="P:RNA modification"/>
    <property type="evidence" value="ECO:0007669"/>
    <property type="project" value="InterPro"/>
</dbReference>
<dbReference type="PANTHER" id="PTHR47926">
    <property type="entry name" value="PENTATRICOPEPTIDE REPEAT-CONTAINING PROTEIN"/>
    <property type="match status" value="1"/>
</dbReference>
<dbReference type="GO" id="GO:0003723">
    <property type="term" value="F:RNA binding"/>
    <property type="evidence" value="ECO:0007669"/>
    <property type="project" value="InterPro"/>
</dbReference>
<dbReference type="FunFam" id="1.25.40.10:FF:000158">
    <property type="entry name" value="pentatricopeptide repeat-containing protein At2g33680"/>
    <property type="match status" value="1"/>
</dbReference>
<sequence>MKQQHSHEHPNNFTFSLIAKACAKLSDLKLAQIIHAHVVKTPHSSDIYVQTAMVDMYVKCSNLECGHHLFDEMPDRDVSSWNAVIMGFAQMGDFDRVSLLSNRMRIDGILPDAVTIMVLTQLMSGIKDLRLLSSVHYFGSKVGLDTTSRLLILGFLWNTLITGCAYFEDSRKAREVYNRVLRAGYKPDFSTILNLLLSVAHPNCLYHGMLIHGHGVKMGCDSDTLISMYSKCGDISSEPDLVIVIHWTLACGKVGALEVGKLIDNYTISNGLKSNVTVCNALLDMYAKCGSFALNGKSQATLDRCNRMLKTGFQPNHVTFIAVLQACTHASLLEMGLKFFNMMIKPYKINPVLDHYSCMVDLLGRRGKFKGALKFIQEMPLQPDAGIWGALLSACKIHHNLEISEFAADQLFLLEP</sequence>
<dbReference type="EMBL" id="WHWC01000019">
    <property type="protein sequence ID" value="KAG8364354.1"/>
    <property type="molecule type" value="Genomic_DNA"/>
</dbReference>
<evidence type="ECO:0000313" key="4">
    <source>
        <dbReference type="Proteomes" id="UP000826271"/>
    </source>
</evidence>
<dbReference type="InterPro" id="IPR011990">
    <property type="entry name" value="TPR-like_helical_dom_sf"/>
</dbReference>
<dbReference type="InterPro" id="IPR002885">
    <property type="entry name" value="PPR_rpt"/>
</dbReference>
<keyword evidence="1" id="KW-0677">Repeat</keyword>
<dbReference type="PROSITE" id="PS51375">
    <property type="entry name" value="PPR"/>
    <property type="match status" value="2"/>
</dbReference>
<dbReference type="PANTHER" id="PTHR47926:SF395">
    <property type="entry name" value="TETRATRICOPEPTIDE-LIKE HELICAL DOMAIN, DYW DOMAIN PROTEIN-RELATED"/>
    <property type="match status" value="1"/>
</dbReference>
<dbReference type="Proteomes" id="UP000826271">
    <property type="component" value="Unassembled WGS sequence"/>
</dbReference>
<evidence type="ECO:0000256" key="1">
    <source>
        <dbReference type="ARBA" id="ARBA00022737"/>
    </source>
</evidence>
<protein>
    <recommendedName>
        <fullName evidence="5">Pentatricopeptide repeat-containing protein</fullName>
    </recommendedName>
</protein>
<evidence type="ECO:0000256" key="2">
    <source>
        <dbReference type="PROSITE-ProRule" id="PRU00708"/>
    </source>
</evidence>
<keyword evidence="4" id="KW-1185">Reference proteome</keyword>
<evidence type="ECO:0000313" key="3">
    <source>
        <dbReference type="EMBL" id="KAG8364354.1"/>
    </source>
</evidence>
<dbReference type="GO" id="GO:0099402">
    <property type="term" value="P:plant organ development"/>
    <property type="evidence" value="ECO:0007669"/>
    <property type="project" value="UniProtKB-ARBA"/>
</dbReference>
<accession>A0AAV6W9J9</accession>